<feature type="binding site" evidence="2">
    <location>
        <position position="180"/>
    </location>
    <ligand>
        <name>Zn(2+)</name>
        <dbReference type="ChEBI" id="CHEBI:29105"/>
    </ligand>
</feature>
<proteinExistence type="inferred from homology"/>
<dbReference type="GO" id="GO:0005737">
    <property type="term" value="C:cytoplasm"/>
    <property type="evidence" value="ECO:0007669"/>
    <property type="project" value="UniProtKB-SubCell"/>
</dbReference>
<dbReference type="PANTHER" id="PTHR12686:SF8">
    <property type="entry name" value="EXOSOME COMPLEX COMPONENT CSL4"/>
    <property type="match status" value="1"/>
</dbReference>
<dbReference type="RefSeq" id="WP_144733239.1">
    <property type="nucleotide sequence ID" value="NZ_ML675588.1"/>
</dbReference>
<dbReference type="SUPFAM" id="SSF50249">
    <property type="entry name" value="Nucleic acid-binding proteins"/>
    <property type="match status" value="1"/>
</dbReference>
<evidence type="ECO:0000313" key="4">
    <source>
        <dbReference type="Proteomes" id="UP000315289"/>
    </source>
</evidence>
<keyword evidence="2" id="KW-0479">Metal-binding</keyword>
<dbReference type="OrthoDB" id="6768at2157"/>
<keyword evidence="1 2" id="KW-0271">Exosome</keyword>
<dbReference type="GO" id="GO:0008270">
    <property type="term" value="F:zinc ion binding"/>
    <property type="evidence" value="ECO:0007669"/>
    <property type="project" value="UniProtKB-UniRule"/>
</dbReference>
<evidence type="ECO:0000256" key="2">
    <source>
        <dbReference type="HAMAP-Rule" id="MF_00975"/>
    </source>
</evidence>
<comment type="caution">
    <text evidence="3">The sequence shown here is derived from an EMBL/GenBank/DDBJ whole genome shotgun (WGS) entry which is preliminary data.</text>
</comment>
<dbReference type="SUPFAM" id="SSF110324">
    <property type="entry name" value="Ribosomal L27 protein-like"/>
    <property type="match status" value="1"/>
</dbReference>
<comment type="function">
    <text evidence="2">Non-catalytic component of the exosome, which is a complex involved in RNA degradation. Increases the RNA binding and the efficiency of RNA degradation. Helpful for the interaction of the exosome with A-poor RNAs.</text>
</comment>
<dbReference type="HAMAP" id="MF_00975">
    <property type="entry name" value="Exosome_Csl4"/>
    <property type="match status" value="1"/>
</dbReference>
<keyword evidence="2" id="KW-0963">Cytoplasm</keyword>
<comment type="similarity">
    <text evidence="2">Belongs to the CSL4 family.</text>
</comment>
<dbReference type="InterPro" id="IPR012340">
    <property type="entry name" value="NA-bd_OB-fold"/>
</dbReference>
<dbReference type="NCBIfam" id="NF034126">
    <property type="entry name" value="PRK09521.1"/>
    <property type="match status" value="1"/>
</dbReference>
<dbReference type="EMBL" id="VOAH01000013">
    <property type="protein sequence ID" value="TVP39777.1"/>
    <property type="molecule type" value="Genomic_DNA"/>
</dbReference>
<dbReference type="Gene3D" id="2.40.50.140">
    <property type="entry name" value="Nucleic acid-binding proteins"/>
    <property type="match status" value="1"/>
</dbReference>
<dbReference type="PANTHER" id="PTHR12686">
    <property type="entry name" value="3'-5' EXORIBONUCLEASE CSL4-RELATED"/>
    <property type="match status" value="1"/>
</dbReference>
<accession>A0A557ST40</accession>
<dbReference type="AlphaFoldDB" id="A0A557ST40"/>
<dbReference type="GO" id="GO:0006396">
    <property type="term" value="P:RNA processing"/>
    <property type="evidence" value="ECO:0007669"/>
    <property type="project" value="InterPro"/>
</dbReference>
<organism evidence="3 4">
    <name type="scientific">Candidatus Nitrosocosmicus arcticus</name>
    <dbReference type="NCBI Taxonomy" id="2035267"/>
    <lineage>
        <taxon>Archaea</taxon>
        <taxon>Nitrososphaerota</taxon>
        <taxon>Nitrososphaeria</taxon>
        <taxon>Nitrososphaerales</taxon>
        <taxon>Nitrososphaeraceae</taxon>
        <taxon>Candidatus Nitrosocosmicus</taxon>
    </lineage>
</organism>
<protein>
    <recommendedName>
        <fullName evidence="2">Exosome complex component Csl4</fullName>
    </recommendedName>
</protein>
<dbReference type="GO" id="GO:0000178">
    <property type="term" value="C:exosome (RNase complex)"/>
    <property type="evidence" value="ECO:0007669"/>
    <property type="project" value="UniProtKB-KW"/>
</dbReference>
<feature type="binding site" evidence="2">
    <location>
        <position position="177"/>
    </location>
    <ligand>
        <name>Zn(2+)</name>
        <dbReference type="ChEBI" id="CHEBI:29105"/>
    </ligand>
</feature>
<gene>
    <name evidence="2" type="primary">csl4</name>
    <name evidence="3" type="ORF">NARC_130116</name>
</gene>
<dbReference type="Gene3D" id="2.40.50.100">
    <property type="match status" value="1"/>
</dbReference>
<comment type="subcellular location">
    <subcellularLocation>
        <location evidence="2">Cytoplasm</location>
    </subcellularLocation>
</comment>
<name>A0A557ST40_9ARCH</name>
<dbReference type="GO" id="GO:0006401">
    <property type="term" value="P:RNA catabolic process"/>
    <property type="evidence" value="ECO:0007669"/>
    <property type="project" value="UniProtKB-UniRule"/>
</dbReference>
<dbReference type="Proteomes" id="UP000315289">
    <property type="component" value="Unassembled WGS sequence"/>
</dbReference>
<dbReference type="InterPro" id="IPR030850">
    <property type="entry name" value="Exosome_Csl4_arc"/>
</dbReference>
<feature type="binding site" evidence="2">
    <location>
        <position position="161"/>
    </location>
    <ligand>
        <name>Zn(2+)</name>
        <dbReference type="ChEBI" id="CHEBI:29105"/>
    </ligand>
</feature>
<keyword evidence="2" id="KW-0862">Zinc</keyword>
<reference evidence="3 4" key="1">
    <citation type="journal article" date="2019" name="Front. Microbiol.">
        <title>Ammonia Oxidation by the Arctic Terrestrial Thaumarchaeote Candidatus Nitrosocosmicus arcticus Is Stimulated by Increasing Temperatures.</title>
        <authorList>
            <person name="Alves R.J.E."/>
            <person name="Kerou M."/>
            <person name="Zappe A."/>
            <person name="Bittner R."/>
            <person name="Abby S.S."/>
            <person name="Schmidt H.A."/>
            <person name="Pfeifer K."/>
            <person name="Schleper C."/>
        </authorList>
    </citation>
    <scope>NUCLEOTIDE SEQUENCE [LARGE SCALE GENOMIC DNA]</scope>
    <source>
        <strain evidence="3 4">Kfb</strain>
    </source>
</reference>
<feature type="binding site" evidence="2">
    <location>
        <position position="164"/>
    </location>
    <ligand>
        <name>Zn(2+)</name>
        <dbReference type="ChEBI" id="CHEBI:29105"/>
    </ligand>
</feature>
<comment type="subunit">
    <text evidence="2">Component of the archaeal exosome complex. Forms a trimer of Rrp4 and/or Csl4 subunits. The trimer associates with an hexameric ring-like arrangement composed of 3 Rrp41-Rrp42 heterodimers. Interacts with DnaG.</text>
</comment>
<evidence type="ECO:0000256" key="1">
    <source>
        <dbReference type="ARBA" id="ARBA00022835"/>
    </source>
</evidence>
<dbReference type="InterPro" id="IPR039771">
    <property type="entry name" value="Csl4"/>
</dbReference>
<sequence>MNKTHEIDHIIPGKSLAIIEEFDAGKNTYLDEGEVRSAVIGKSSVNMVDRTLNVKQKNPPMIPKIGDIVVGYIDMLFGNMISVRIVYINEKYSKSGFSAIASTRMSNSGGNYGSGWRERSYKGKFVFKVGDIIRGRVYSLLNSSIHLTLEDRDLGVVYTICFSCGNEFVKVPGGLKCNSCGNFEDRKVSIDYGKESFTLLYDKQFPMT</sequence>
<evidence type="ECO:0000313" key="3">
    <source>
        <dbReference type="EMBL" id="TVP39777.1"/>
    </source>
</evidence>
<keyword evidence="4" id="KW-1185">Reference proteome</keyword>